<organism evidence="2 3">
    <name type="scientific">Trichomalopsis sarcophagae</name>
    <dbReference type="NCBI Taxonomy" id="543379"/>
    <lineage>
        <taxon>Eukaryota</taxon>
        <taxon>Metazoa</taxon>
        <taxon>Ecdysozoa</taxon>
        <taxon>Arthropoda</taxon>
        <taxon>Hexapoda</taxon>
        <taxon>Insecta</taxon>
        <taxon>Pterygota</taxon>
        <taxon>Neoptera</taxon>
        <taxon>Endopterygota</taxon>
        <taxon>Hymenoptera</taxon>
        <taxon>Apocrita</taxon>
        <taxon>Proctotrupomorpha</taxon>
        <taxon>Chalcidoidea</taxon>
        <taxon>Pteromalidae</taxon>
        <taxon>Pteromalinae</taxon>
        <taxon>Trichomalopsis</taxon>
    </lineage>
</organism>
<evidence type="ECO:0000256" key="1">
    <source>
        <dbReference type="SAM" id="MobiDB-lite"/>
    </source>
</evidence>
<dbReference type="AlphaFoldDB" id="A0A232EEK8"/>
<sequence length="122" mass="14342">MNGENPMPKTTYSAPQPAEKRRPNKSKQLKGLLVKVGQNKMYAQALEKLRKTVNPYLWNDERGSGREAFTEEVEKAVQGVREVRKKERQWTLEIRDIPWREKSRNLSQINHLYSHLISHTIM</sequence>
<evidence type="ECO:0000313" key="3">
    <source>
        <dbReference type="Proteomes" id="UP000215335"/>
    </source>
</evidence>
<proteinExistence type="predicted"/>
<accession>A0A232EEK8</accession>
<dbReference type="EMBL" id="NNAY01005289">
    <property type="protein sequence ID" value="OXU16785.1"/>
    <property type="molecule type" value="Genomic_DNA"/>
</dbReference>
<protein>
    <submittedName>
        <fullName evidence="2">Uncharacterized protein</fullName>
    </submittedName>
</protein>
<name>A0A232EEK8_9HYME</name>
<feature type="region of interest" description="Disordered" evidence="1">
    <location>
        <begin position="1"/>
        <end position="27"/>
    </location>
</feature>
<evidence type="ECO:0000313" key="2">
    <source>
        <dbReference type="EMBL" id="OXU16785.1"/>
    </source>
</evidence>
<reference evidence="2 3" key="1">
    <citation type="journal article" date="2017" name="Curr. Biol.">
        <title>The Evolution of Venom by Co-option of Single-Copy Genes.</title>
        <authorList>
            <person name="Martinson E.O."/>
            <person name="Mrinalini"/>
            <person name="Kelkar Y.D."/>
            <person name="Chang C.H."/>
            <person name="Werren J.H."/>
        </authorList>
    </citation>
    <scope>NUCLEOTIDE SEQUENCE [LARGE SCALE GENOMIC DNA]</scope>
    <source>
        <strain evidence="2 3">Alberta</strain>
        <tissue evidence="2">Whole body</tissue>
    </source>
</reference>
<comment type="caution">
    <text evidence="2">The sequence shown here is derived from an EMBL/GenBank/DDBJ whole genome shotgun (WGS) entry which is preliminary data.</text>
</comment>
<dbReference type="Proteomes" id="UP000215335">
    <property type="component" value="Unassembled WGS sequence"/>
</dbReference>
<keyword evidence="3" id="KW-1185">Reference proteome</keyword>
<gene>
    <name evidence="2" type="ORF">TSAR_000321</name>
</gene>